<name>W1NP21_AMBTC</name>
<evidence type="ECO:0000313" key="2">
    <source>
        <dbReference type="EMBL" id="ERM97996.1"/>
    </source>
</evidence>
<sequence length="222" mass="24002">MASSSHPPKQARQRRREKKEASGSSEPTTTPKPAVFRKSARLSKRTSSQDASPSLQLVSGEAHDLPPRPKKSVKSKASFSPTPLPEVMCSVHELAIPAYHNPINFSWSDFFQLELSFRDYPCPHNGNNCVVIEATNGGMTNALSTDHEVVHCSTFSSPGQAHFTCTIIEEVGGLDSGIGLISVVHDTDIEALKVPNSLVSDTEPKSESDSPVNQSLLLKSPL</sequence>
<feature type="region of interest" description="Disordered" evidence="1">
    <location>
        <begin position="199"/>
        <end position="222"/>
    </location>
</feature>
<reference evidence="3" key="1">
    <citation type="journal article" date="2013" name="Science">
        <title>The Amborella genome and the evolution of flowering plants.</title>
        <authorList>
            <consortium name="Amborella Genome Project"/>
        </authorList>
    </citation>
    <scope>NUCLEOTIDE SEQUENCE [LARGE SCALE GENOMIC DNA]</scope>
</reference>
<dbReference type="EMBL" id="KI395608">
    <property type="protein sequence ID" value="ERM97996.1"/>
    <property type="molecule type" value="Genomic_DNA"/>
</dbReference>
<organism evidence="2 3">
    <name type="scientific">Amborella trichopoda</name>
    <dbReference type="NCBI Taxonomy" id="13333"/>
    <lineage>
        <taxon>Eukaryota</taxon>
        <taxon>Viridiplantae</taxon>
        <taxon>Streptophyta</taxon>
        <taxon>Embryophyta</taxon>
        <taxon>Tracheophyta</taxon>
        <taxon>Spermatophyta</taxon>
        <taxon>Magnoliopsida</taxon>
        <taxon>Amborellales</taxon>
        <taxon>Amborellaceae</taxon>
        <taxon>Amborella</taxon>
    </lineage>
</organism>
<proteinExistence type="predicted"/>
<accession>W1NP21</accession>
<feature type="region of interest" description="Disordered" evidence="1">
    <location>
        <begin position="1"/>
        <end position="81"/>
    </location>
</feature>
<feature type="compositionally biased region" description="Polar residues" evidence="1">
    <location>
        <begin position="22"/>
        <end position="31"/>
    </location>
</feature>
<evidence type="ECO:0000256" key="1">
    <source>
        <dbReference type="SAM" id="MobiDB-lite"/>
    </source>
</evidence>
<dbReference type="Proteomes" id="UP000017836">
    <property type="component" value="Unassembled WGS sequence"/>
</dbReference>
<dbReference type="Gramene" id="ERM97996">
    <property type="protein sequence ID" value="ERM97996"/>
    <property type="gene ID" value="AMTR_s00117p00138510"/>
</dbReference>
<dbReference type="AlphaFoldDB" id="W1NP21"/>
<keyword evidence="3" id="KW-1185">Reference proteome</keyword>
<gene>
    <name evidence="2" type="ORF">AMTR_s00117p00138510</name>
</gene>
<feature type="compositionally biased region" description="Polar residues" evidence="1">
    <location>
        <begin position="45"/>
        <end position="57"/>
    </location>
</feature>
<evidence type="ECO:0000313" key="3">
    <source>
        <dbReference type="Proteomes" id="UP000017836"/>
    </source>
</evidence>
<feature type="compositionally biased region" description="Polar residues" evidence="1">
    <location>
        <begin position="209"/>
        <end position="222"/>
    </location>
</feature>
<protein>
    <submittedName>
        <fullName evidence="2">Uncharacterized protein</fullName>
    </submittedName>
</protein>
<dbReference type="HOGENOM" id="CLU_1246854_0_0_1"/>